<reference evidence="1 2" key="1">
    <citation type="submission" date="2020-08" db="EMBL/GenBank/DDBJ databases">
        <title>Genomic Encyclopedia of Type Strains, Phase IV (KMG-IV): sequencing the most valuable type-strain genomes for metagenomic binning, comparative biology and taxonomic classification.</title>
        <authorList>
            <person name="Goeker M."/>
        </authorList>
    </citation>
    <scope>NUCLEOTIDE SEQUENCE [LARGE SCALE GENOMIC DNA]</scope>
    <source>
        <strain evidence="1 2">DSM 29853</strain>
    </source>
</reference>
<dbReference type="RefSeq" id="WP_246365437.1">
    <property type="nucleotide sequence ID" value="NZ_JACIEZ010000005.1"/>
</dbReference>
<gene>
    <name evidence="1" type="ORF">GGR23_002952</name>
</gene>
<evidence type="ECO:0000313" key="2">
    <source>
        <dbReference type="Proteomes" id="UP000528286"/>
    </source>
</evidence>
<name>A0A7W6J6L2_9HYPH</name>
<proteinExistence type="predicted"/>
<organism evidence="1 2">
    <name type="scientific">Gellertiella hungarica</name>
    <dbReference type="NCBI Taxonomy" id="1572859"/>
    <lineage>
        <taxon>Bacteria</taxon>
        <taxon>Pseudomonadati</taxon>
        <taxon>Pseudomonadota</taxon>
        <taxon>Alphaproteobacteria</taxon>
        <taxon>Hyphomicrobiales</taxon>
        <taxon>Rhizobiaceae</taxon>
        <taxon>Gellertiella</taxon>
    </lineage>
</organism>
<dbReference type="InterPro" id="IPR014456">
    <property type="entry name" value="UCP010244_IM"/>
</dbReference>
<dbReference type="EMBL" id="JACIEZ010000005">
    <property type="protein sequence ID" value="MBB4065745.1"/>
    <property type="molecule type" value="Genomic_DNA"/>
</dbReference>
<sequence>MVRLFHAILTGLVGAALLHVVIILALPHFVKADAYRRVEALGPSGRFHPLAGAREAGTLRGLAGDRGALDAGASGNAVREQLVSDDPFMSVAACIVSLENGPVRLYADGDVPFWSVAIYDRNSNEIYSMSDRTAVTGALDILIGTPAALPAIRKALPPDLAQSILVEMPESGGYAVLRALSPTPSYRPDVADFLGGAECGTWKPEASGAAPAEAPADPG</sequence>
<dbReference type="Proteomes" id="UP000528286">
    <property type="component" value="Unassembled WGS sequence"/>
</dbReference>
<evidence type="ECO:0000313" key="1">
    <source>
        <dbReference type="EMBL" id="MBB4065745.1"/>
    </source>
</evidence>
<dbReference type="PIRSF" id="PIRSF010244">
    <property type="entry name" value="UCP010244_imp"/>
    <property type="match status" value="1"/>
</dbReference>
<accession>A0A7W6J6L2</accession>
<comment type="caution">
    <text evidence="1">The sequence shown here is derived from an EMBL/GenBank/DDBJ whole genome shotgun (WGS) entry which is preliminary data.</text>
</comment>
<keyword evidence="2" id="KW-1185">Reference proteome</keyword>
<dbReference type="AlphaFoldDB" id="A0A7W6J6L2"/>
<protein>
    <submittedName>
        <fullName evidence="1">Putative membrane protein</fullName>
    </submittedName>
</protein>